<evidence type="ECO:0000313" key="2">
    <source>
        <dbReference type="EMBL" id="ALJ01666.1"/>
    </source>
</evidence>
<protein>
    <submittedName>
        <fullName evidence="2">Uncharacterized protein</fullName>
    </submittedName>
</protein>
<dbReference type="AlphaFoldDB" id="A0A0P0CXX9"/>
<geneLocation type="plasmid" evidence="2 3">
    <name>1</name>
</geneLocation>
<gene>
    <name evidence="2" type="ORF">DC20_21655</name>
</gene>
<sequence length="109" mass="12426">MRSYRSIERPAQVLGMNLMDLGLVVGLFIGSVLLLGLLNLLLPVPRLVYLVVFLLEIGLLSVLRLLTRTRPPGFLLGWLSYRFLQPRRIAVGIFPKTLQKNEKRKNRSV</sequence>
<evidence type="ECO:0000313" key="3">
    <source>
        <dbReference type="Proteomes" id="UP000061382"/>
    </source>
</evidence>
<keyword evidence="3" id="KW-1185">Reference proteome</keyword>
<feature type="transmembrane region" description="Helical" evidence="1">
    <location>
        <begin position="21"/>
        <end position="41"/>
    </location>
</feature>
<reference evidence="2 3" key="1">
    <citation type="submission" date="2015-08" db="EMBL/GenBank/DDBJ databases">
        <title>Complete genome sequence of Rufibacter tibetensis strain 1351t, a radiation-resistant bacterium from tibet plateau.</title>
        <authorList>
            <person name="Dai J."/>
        </authorList>
    </citation>
    <scope>NUCLEOTIDE SEQUENCE [LARGE SCALE GENOMIC DNA]</scope>
    <source>
        <strain evidence="2 3">1351</strain>
        <plasmid evidence="2 3">1</plasmid>
    </source>
</reference>
<dbReference type="PATRIC" id="fig|512763.3.peg.4762"/>
<accession>A0A0P0CXX9</accession>
<feature type="transmembrane region" description="Helical" evidence="1">
    <location>
        <begin position="47"/>
        <end position="66"/>
    </location>
</feature>
<dbReference type="Proteomes" id="UP000061382">
    <property type="component" value="Plasmid 1"/>
</dbReference>
<keyword evidence="2" id="KW-0614">Plasmid</keyword>
<dbReference type="KEGG" id="rti:DC20_21655"/>
<name>A0A0P0CXX9_9BACT</name>
<keyword evidence="1" id="KW-0812">Transmembrane</keyword>
<organism evidence="2 3">
    <name type="scientific">Rufibacter tibetensis</name>
    <dbReference type="NCBI Taxonomy" id="512763"/>
    <lineage>
        <taxon>Bacteria</taxon>
        <taxon>Pseudomonadati</taxon>
        <taxon>Bacteroidota</taxon>
        <taxon>Cytophagia</taxon>
        <taxon>Cytophagales</taxon>
        <taxon>Hymenobacteraceae</taxon>
        <taxon>Rufibacter</taxon>
    </lineage>
</organism>
<proteinExistence type="predicted"/>
<keyword evidence="1" id="KW-1133">Transmembrane helix</keyword>
<dbReference type="EMBL" id="CP012644">
    <property type="protein sequence ID" value="ALJ01666.1"/>
    <property type="molecule type" value="Genomic_DNA"/>
</dbReference>
<evidence type="ECO:0000256" key="1">
    <source>
        <dbReference type="SAM" id="Phobius"/>
    </source>
</evidence>
<keyword evidence="1" id="KW-0472">Membrane</keyword>